<keyword evidence="2" id="KW-1185">Reference proteome</keyword>
<proteinExistence type="predicted"/>
<organism evidence="1 2">
    <name type="scientific">Ephemerocybe angulata</name>
    <dbReference type="NCBI Taxonomy" id="980116"/>
    <lineage>
        <taxon>Eukaryota</taxon>
        <taxon>Fungi</taxon>
        <taxon>Dikarya</taxon>
        <taxon>Basidiomycota</taxon>
        <taxon>Agaricomycotina</taxon>
        <taxon>Agaricomycetes</taxon>
        <taxon>Agaricomycetidae</taxon>
        <taxon>Agaricales</taxon>
        <taxon>Agaricineae</taxon>
        <taxon>Psathyrellaceae</taxon>
        <taxon>Ephemerocybe</taxon>
    </lineage>
</organism>
<accession>A0A8H6MAB5</accession>
<dbReference type="EMBL" id="JACGCI010000020">
    <property type="protein sequence ID" value="KAF6757866.1"/>
    <property type="molecule type" value="Genomic_DNA"/>
</dbReference>
<evidence type="ECO:0000313" key="1">
    <source>
        <dbReference type="EMBL" id="KAF6757866.1"/>
    </source>
</evidence>
<comment type="caution">
    <text evidence="1">The sequence shown here is derived from an EMBL/GenBank/DDBJ whole genome shotgun (WGS) entry which is preliminary data.</text>
</comment>
<gene>
    <name evidence="1" type="ORF">DFP72DRAFT_1065126</name>
</gene>
<sequence length="101" mass="11240">MNDESWEDVKAVHQPNLVLGTTPDVSQRLSNSFIISPGEGLESSWASDRAYRDIEGYCEGLLVTAPLYVAPPGEDESKAPKVGKKRGVKHLIRKWLGYRVK</sequence>
<dbReference type="AlphaFoldDB" id="A0A8H6MAB5"/>
<dbReference type="Proteomes" id="UP000521943">
    <property type="component" value="Unassembled WGS sequence"/>
</dbReference>
<protein>
    <submittedName>
        <fullName evidence="1">Uncharacterized protein</fullName>
    </submittedName>
</protein>
<name>A0A8H6MAB5_9AGAR</name>
<reference evidence="1 2" key="1">
    <citation type="submission" date="2020-07" db="EMBL/GenBank/DDBJ databases">
        <title>Comparative genomics of pyrophilous fungi reveals a link between fire events and developmental genes.</title>
        <authorList>
            <consortium name="DOE Joint Genome Institute"/>
            <person name="Steindorff A.S."/>
            <person name="Carver A."/>
            <person name="Calhoun S."/>
            <person name="Stillman K."/>
            <person name="Liu H."/>
            <person name="Lipzen A."/>
            <person name="Pangilinan J."/>
            <person name="Labutti K."/>
            <person name="Bruns T.D."/>
            <person name="Grigoriev I.V."/>
        </authorList>
    </citation>
    <scope>NUCLEOTIDE SEQUENCE [LARGE SCALE GENOMIC DNA]</scope>
    <source>
        <strain evidence="1 2">CBS 144469</strain>
    </source>
</reference>
<evidence type="ECO:0000313" key="2">
    <source>
        <dbReference type="Proteomes" id="UP000521943"/>
    </source>
</evidence>